<dbReference type="Gene3D" id="1.10.10.60">
    <property type="entry name" value="Homeodomain-like"/>
    <property type="match status" value="1"/>
</dbReference>
<evidence type="ECO:0000256" key="1">
    <source>
        <dbReference type="ARBA" id="ARBA00023015"/>
    </source>
</evidence>
<dbReference type="PRINTS" id="PR00455">
    <property type="entry name" value="HTHTETR"/>
</dbReference>
<dbReference type="EMBL" id="BNJK01000001">
    <property type="protein sequence ID" value="GHO95094.1"/>
    <property type="molecule type" value="Genomic_DNA"/>
</dbReference>
<keyword evidence="3" id="KW-0804">Transcription</keyword>
<protein>
    <submittedName>
        <fullName evidence="6">TetR family transcriptional regulator</fullName>
    </submittedName>
</protein>
<evidence type="ECO:0000313" key="7">
    <source>
        <dbReference type="Proteomes" id="UP000597444"/>
    </source>
</evidence>
<dbReference type="PROSITE" id="PS50977">
    <property type="entry name" value="HTH_TETR_2"/>
    <property type="match status" value="1"/>
</dbReference>
<evidence type="ECO:0000256" key="2">
    <source>
        <dbReference type="ARBA" id="ARBA00023125"/>
    </source>
</evidence>
<organism evidence="6 7">
    <name type="scientific">Reticulibacter mediterranei</name>
    <dbReference type="NCBI Taxonomy" id="2778369"/>
    <lineage>
        <taxon>Bacteria</taxon>
        <taxon>Bacillati</taxon>
        <taxon>Chloroflexota</taxon>
        <taxon>Ktedonobacteria</taxon>
        <taxon>Ktedonobacterales</taxon>
        <taxon>Reticulibacteraceae</taxon>
        <taxon>Reticulibacter</taxon>
    </lineage>
</organism>
<dbReference type="GO" id="GO:0000976">
    <property type="term" value="F:transcription cis-regulatory region binding"/>
    <property type="evidence" value="ECO:0007669"/>
    <property type="project" value="TreeGrafter"/>
</dbReference>
<dbReference type="SUPFAM" id="SSF46689">
    <property type="entry name" value="Homeodomain-like"/>
    <property type="match status" value="1"/>
</dbReference>
<reference evidence="6" key="1">
    <citation type="submission" date="2020-10" db="EMBL/GenBank/DDBJ databases">
        <title>Taxonomic study of unclassified bacteria belonging to the class Ktedonobacteria.</title>
        <authorList>
            <person name="Yabe S."/>
            <person name="Wang C.M."/>
            <person name="Zheng Y."/>
            <person name="Sakai Y."/>
            <person name="Cavaletti L."/>
            <person name="Monciardini P."/>
            <person name="Donadio S."/>
        </authorList>
    </citation>
    <scope>NUCLEOTIDE SEQUENCE</scope>
    <source>
        <strain evidence="6">ID150040</strain>
    </source>
</reference>
<name>A0A8J3N1E4_9CHLR</name>
<keyword evidence="2 4" id="KW-0238">DNA-binding</keyword>
<dbReference type="GO" id="GO:0003700">
    <property type="term" value="F:DNA-binding transcription factor activity"/>
    <property type="evidence" value="ECO:0007669"/>
    <property type="project" value="TreeGrafter"/>
</dbReference>
<dbReference type="AlphaFoldDB" id="A0A8J3N1E4"/>
<dbReference type="InterPro" id="IPR041490">
    <property type="entry name" value="KstR2_TetR_C"/>
</dbReference>
<feature type="DNA-binding region" description="H-T-H motif" evidence="4">
    <location>
        <begin position="35"/>
        <end position="54"/>
    </location>
</feature>
<dbReference type="InterPro" id="IPR001647">
    <property type="entry name" value="HTH_TetR"/>
</dbReference>
<dbReference type="RefSeq" id="WP_220205796.1">
    <property type="nucleotide sequence ID" value="NZ_BNJK01000001.1"/>
</dbReference>
<dbReference type="InterPro" id="IPR009057">
    <property type="entry name" value="Homeodomain-like_sf"/>
</dbReference>
<dbReference type="Gene3D" id="1.10.357.10">
    <property type="entry name" value="Tetracycline Repressor, domain 2"/>
    <property type="match status" value="1"/>
</dbReference>
<gene>
    <name evidence="6" type="ORF">KSF_051420</name>
</gene>
<evidence type="ECO:0000256" key="3">
    <source>
        <dbReference type="ARBA" id="ARBA00023163"/>
    </source>
</evidence>
<dbReference type="Pfam" id="PF00440">
    <property type="entry name" value="TetR_N"/>
    <property type="match status" value="1"/>
</dbReference>
<dbReference type="PANTHER" id="PTHR30055:SF234">
    <property type="entry name" value="HTH-TYPE TRANSCRIPTIONAL REGULATOR BETI"/>
    <property type="match status" value="1"/>
</dbReference>
<keyword evidence="7" id="KW-1185">Reference proteome</keyword>
<dbReference type="SUPFAM" id="SSF48498">
    <property type="entry name" value="Tetracyclin repressor-like, C-terminal domain"/>
    <property type="match status" value="1"/>
</dbReference>
<dbReference type="InterPro" id="IPR036271">
    <property type="entry name" value="Tet_transcr_reg_TetR-rel_C_sf"/>
</dbReference>
<accession>A0A8J3N1E4</accession>
<evidence type="ECO:0000313" key="6">
    <source>
        <dbReference type="EMBL" id="GHO95094.1"/>
    </source>
</evidence>
<dbReference type="Pfam" id="PF17932">
    <property type="entry name" value="TetR_C_24"/>
    <property type="match status" value="1"/>
</dbReference>
<comment type="caution">
    <text evidence="6">The sequence shown here is derived from an EMBL/GenBank/DDBJ whole genome shotgun (WGS) entry which is preliminary data.</text>
</comment>
<evidence type="ECO:0000259" key="5">
    <source>
        <dbReference type="PROSITE" id="PS50977"/>
    </source>
</evidence>
<sequence length="201" mass="22479">MQHIDATNQHQREIQRAKILDAARKVFAHKGKAATMADVAAEAAVSQGLAYRYFANKEAIFRALIEQALQANPATLSDIQEMPGTPGERLALLVSKLVENRREHPEFHQLLSQVLSDKATSGELRELVRERMQLLQDLMRHLIIEGQASGEVATDDPDQMITAFFACLVGLTRRAIYGPEQFHFPETAILLRILMPSAHQS</sequence>
<evidence type="ECO:0000256" key="4">
    <source>
        <dbReference type="PROSITE-ProRule" id="PRU00335"/>
    </source>
</evidence>
<dbReference type="Proteomes" id="UP000597444">
    <property type="component" value="Unassembled WGS sequence"/>
</dbReference>
<feature type="domain" description="HTH tetR-type" evidence="5">
    <location>
        <begin position="13"/>
        <end position="72"/>
    </location>
</feature>
<dbReference type="InterPro" id="IPR050109">
    <property type="entry name" value="HTH-type_TetR-like_transc_reg"/>
</dbReference>
<proteinExistence type="predicted"/>
<keyword evidence="1" id="KW-0805">Transcription regulation</keyword>
<dbReference type="PANTHER" id="PTHR30055">
    <property type="entry name" value="HTH-TYPE TRANSCRIPTIONAL REGULATOR RUTR"/>
    <property type="match status" value="1"/>
</dbReference>